<name>A0ABW7WTJ7_9NOCA</name>
<feature type="chain" id="PRO_5046559823" evidence="1">
    <location>
        <begin position="20"/>
        <end position="235"/>
    </location>
</feature>
<protein>
    <submittedName>
        <fullName evidence="3">DUF5642 family protein</fullName>
    </submittedName>
</protein>
<dbReference type="InterPro" id="IPR041313">
    <property type="entry name" value="DUF5642"/>
</dbReference>
<feature type="signal peptide" evidence="1">
    <location>
        <begin position="1"/>
        <end position="19"/>
    </location>
</feature>
<evidence type="ECO:0000313" key="4">
    <source>
        <dbReference type="Proteomes" id="UP001611415"/>
    </source>
</evidence>
<feature type="domain" description="DUF5642" evidence="2">
    <location>
        <begin position="85"/>
        <end position="231"/>
    </location>
</feature>
<gene>
    <name evidence="3" type="ORF">ACH49W_02110</name>
</gene>
<evidence type="ECO:0000313" key="3">
    <source>
        <dbReference type="EMBL" id="MFI2472148.1"/>
    </source>
</evidence>
<evidence type="ECO:0000256" key="1">
    <source>
        <dbReference type="SAM" id="SignalP"/>
    </source>
</evidence>
<comment type="caution">
    <text evidence="3">The sequence shown here is derived from an EMBL/GenBank/DDBJ whole genome shotgun (WGS) entry which is preliminary data.</text>
</comment>
<accession>A0ABW7WTJ7</accession>
<dbReference type="EMBL" id="JBIRYO010000001">
    <property type="protein sequence ID" value="MFI2472148.1"/>
    <property type="molecule type" value="Genomic_DNA"/>
</dbReference>
<proteinExistence type="predicted"/>
<dbReference type="RefSeq" id="WP_397090631.1">
    <property type="nucleotide sequence ID" value="NZ_JBIRYO010000001.1"/>
</dbReference>
<keyword evidence="4" id="KW-1185">Reference proteome</keyword>
<reference evidence="3 4" key="1">
    <citation type="submission" date="2024-10" db="EMBL/GenBank/DDBJ databases">
        <title>The Natural Products Discovery Center: Release of the First 8490 Sequenced Strains for Exploring Actinobacteria Biosynthetic Diversity.</title>
        <authorList>
            <person name="Kalkreuter E."/>
            <person name="Kautsar S.A."/>
            <person name="Yang D."/>
            <person name="Bader C.D."/>
            <person name="Teijaro C.N."/>
            <person name="Fluegel L."/>
            <person name="Davis C.M."/>
            <person name="Simpson J.R."/>
            <person name="Lauterbach L."/>
            <person name="Steele A.D."/>
            <person name="Gui C."/>
            <person name="Meng S."/>
            <person name="Li G."/>
            <person name="Viehrig K."/>
            <person name="Ye F."/>
            <person name="Su P."/>
            <person name="Kiefer A.F."/>
            <person name="Nichols A."/>
            <person name="Cepeda A.J."/>
            <person name="Yan W."/>
            <person name="Fan B."/>
            <person name="Jiang Y."/>
            <person name="Adhikari A."/>
            <person name="Zheng C.-J."/>
            <person name="Schuster L."/>
            <person name="Cowan T.M."/>
            <person name="Smanski M.J."/>
            <person name="Chevrette M.G."/>
            <person name="De Carvalho L.P.S."/>
            <person name="Shen B."/>
        </authorList>
    </citation>
    <scope>NUCLEOTIDE SEQUENCE [LARGE SCALE GENOMIC DNA]</scope>
    <source>
        <strain evidence="3 4">NPDC019275</strain>
    </source>
</reference>
<dbReference type="Proteomes" id="UP001611415">
    <property type="component" value="Unassembled WGS sequence"/>
</dbReference>
<evidence type="ECO:0000259" key="2">
    <source>
        <dbReference type="Pfam" id="PF18702"/>
    </source>
</evidence>
<keyword evidence="1" id="KW-0732">Signal</keyword>
<sequence length="235" mass="24258">MTVPVPTGRARVLSACASAACALTLAGCGAIVGGSPIAAQQTTVQHIEAGLTTLLPDPAQFPGRYPAVVLPPEAAAQAAGDLNGVARGSTVRPDGCAPTEQQFGPDHTAIAVGADEVARATLTVELTRTRQPLSTLREQVRRCGQVRVSRAGATTTVSTELVPSPLVDADDTLALRRTVAPDVGGPGLTQHMRTLIGQLGDVRIAVTYMTFGDEPADSAALDELFTTSVRKVREA</sequence>
<dbReference type="Pfam" id="PF18702">
    <property type="entry name" value="DUF5642"/>
    <property type="match status" value="1"/>
</dbReference>
<organism evidence="3 4">
    <name type="scientific">Nocardia xishanensis</name>
    <dbReference type="NCBI Taxonomy" id="238964"/>
    <lineage>
        <taxon>Bacteria</taxon>
        <taxon>Bacillati</taxon>
        <taxon>Actinomycetota</taxon>
        <taxon>Actinomycetes</taxon>
        <taxon>Mycobacteriales</taxon>
        <taxon>Nocardiaceae</taxon>
        <taxon>Nocardia</taxon>
    </lineage>
</organism>